<evidence type="ECO:0000313" key="4">
    <source>
        <dbReference type="Proteomes" id="UP000054107"/>
    </source>
</evidence>
<dbReference type="Pfam" id="PF11223">
    <property type="entry name" value="DUF3020"/>
    <property type="match status" value="1"/>
</dbReference>
<dbReference type="EMBL" id="LN719426">
    <property type="protein sequence ID" value="CEP08153.1"/>
    <property type="molecule type" value="Genomic_DNA"/>
</dbReference>
<dbReference type="Proteomes" id="UP000054107">
    <property type="component" value="Unassembled WGS sequence"/>
</dbReference>
<feature type="compositionally biased region" description="Low complexity" evidence="1">
    <location>
        <begin position="326"/>
        <end position="350"/>
    </location>
</feature>
<feature type="compositionally biased region" description="Low complexity" evidence="1">
    <location>
        <begin position="1"/>
        <end position="13"/>
    </location>
</feature>
<feature type="region of interest" description="Disordered" evidence="1">
    <location>
        <begin position="136"/>
        <end position="162"/>
    </location>
</feature>
<dbReference type="STRING" id="35722.A0A0B7MYF8"/>
<feature type="region of interest" description="Disordered" evidence="1">
    <location>
        <begin position="322"/>
        <end position="355"/>
    </location>
</feature>
<dbReference type="AlphaFoldDB" id="A0A0B7MYF8"/>
<feature type="region of interest" description="Disordered" evidence="1">
    <location>
        <begin position="455"/>
        <end position="494"/>
    </location>
</feature>
<feature type="region of interest" description="Disordered" evidence="1">
    <location>
        <begin position="398"/>
        <end position="421"/>
    </location>
</feature>
<feature type="compositionally biased region" description="Low complexity" evidence="1">
    <location>
        <begin position="483"/>
        <end position="494"/>
    </location>
</feature>
<feature type="region of interest" description="Disordered" evidence="1">
    <location>
        <begin position="237"/>
        <end position="272"/>
    </location>
</feature>
<evidence type="ECO:0000313" key="3">
    <source>
        <dbReference type="EMBL" id="CEP08153.1"/>
    </source>
</evidence>
<feature type="compositionally biased region" description="Polar residues" evidence="1">
    <location>
        <begin position="46"/>
        <end position="64"/>
    </location>
</feature>
<dbReference type="OrthoDB" id="5595797at2759"/>
<feature type="compositionally biased region" description="Polar residues" evidence="1">
    <location>
        <begin position="143"/>
        <end position="154"/>
    </location>
</feature>
<reference evidence="3 4" key="1">
    <citation type="submission" date="2014-09" db="EMBL/GenBank/DDBJ databases">
        <authorList>
            <person name="Ellenberger Sabrina"/>
        </authorList>
    </citation>
    <scope>NUCLEOTIDE SEQUENCE [LARGE SCALE GENOMIC DNA]</scope>
    <source>
        <strain evidence="3 4">CBS 412.66</strain>
    </source>
</reference>
<feature type="compositionally biased region" description="Low complexity" evidence="1">
    <location>
        <begin position="463"/>
        <end position="473"/>
    </location>
</feature>
<protein>
    <recommendedName>
        <fullName evidence="2">DUF3020 domain-containing protein</fullName>
    </recommendedName>
</protein>
<proteinExistence type="predicted"/>
<dbReference type="InterPro" id="IPR021386">
    <property type="entry name" value="SPP41_DUF3020"/>
</dbReference>
<gene>
    <name evidence="3" type="primary">PARPA_01462.1 scaffold 1359</name>
</gene>
<accession>A0A0B7MYF8</accession>
<keyword evidence="4" id="KW-1185">Reference proteome</keyword>
<feature type="region of interest" description="Disordered" evidence="1">
    <location>
        <begin position="183"/>
        <end position="208"/>
    </location>
</feature>
<feature type="compositionally biased region" description="Basic and acidic residues" evidence="1">
    <location>
        <begin position="196"/>
        <end position="208"/>
    </location>
</feature>
<organism evidence="3 4">
    <name type="scientific">Parasitella parasitica</name>
    <dbReference type="NCBI Taxonomy" id="35722"/>
    <lineage>
        <taxon>Eukaryota</taxon>
        <taxon>Fungi</taxon>
        <taxon>Fungi incertae sedis</taxon>
        <taxon>Mucoromycota</taxon>
        <taxon>Mucoromycotina</taxon>
        <taxon>Mucoromycetes</taxon>
        <taxon>Mucorales</taxon>
        <taxon>Mucorineae</taxon>
        <taxon>Mucoraceae</taxon>
        <taxon>Parasitella</taxon>
    </lineage>
</organism>
<feature type="compositionally biased region" description="Polar residues" evidence="1">
    <location>
        <begin position="263"/>
        <end position="272"/>
    </location>
</feature>
<feature type="region of interest" description="Disordered" evidence="1">
    <location>
        <begin position="1"/>
        <end position="76"/>
    </location>
</feature>
<evidence type="ECO:0000259" key="2">
    <source>
        <dbReference type="Pfam" id="PF11223"/>
    </source>
</evidence>
<name>A0A0B7MYF8_9FUNG</name>
<evidence type="ECO:0000256" key="1">
    <source>
        <dbReference type="SAM" id="MobiDB-lite"/>
    </source>
</evidence>
<sequence length="515" mass="56737">MDQQAPANAEAAASVLKNDATETQEPASKRAKISTPEPSENKVLDATTSNILSPHTTQPVSSPLANIPDPSSEEQKTLDAIHQLQQLEATQSQLAQVAATDNFQFLANFENSIAASVMASPDTTTTATTTTHTGAATPILQPMSPNAQPQDASTQLQKQQQQINDLSMLPAELLKRELMNQKVRADNRERKKRWRQQNEERNKDNDLRCRVNKRAHKLFGKEESEHKKKWIEEEFAKRRQKRKEKERRKGLVDDSLGGHHHSPNAQLNTATSSLADGPLDLAALVQHLQPAPLSSLSDANYLTLLCNNLGIPAAARSIIGSHNAASSSSSTTPQQQQQQPEEQQQPSQTPGACARELQDDCVTVKQEPADIGHGEEDKSIHPFPFQLLELLHQLQQYQPTQQQNDSAEPSSSSSTADTQSTDYQLSQLNAALLDRPEEKLAVLLASSLQAAVASQMKEESETKTTTQEQQGQENMSENNTTINQQDGDQQLNNNSAEFPMDAVLTLMQLNAGWRH</sequence>
<feature type="domain" description="DUF3020" evidence="2">
    <location>
        <begin position="187"/>
        <end position="235"/>
    </location>
</feature>